<evidence type="ECO:0000256" key="1">
    <source>
        <dbReference type="ARBA" id="ARBA00004651"/>
    </source>
</evidence>
<keyword evidence="10" id="KW-1185">Reference proteome</keyword>
<proteinExistence type="inferred from homology"/>
<dbReference type="RefSeq" id="WP_145077126.1">
    <property type="nucleotide sequence ID" value="NZ_CP036425.1"/>
</dbReference>
<dbReference type="InterPro" id="IPR007182">
    <property type="entry name" value="MnhB"/>
</dbReference>
<dbReference type="GO" id="GO:0005886">
    <property type="term" value="C:plasma membrane"/>
    <property type="evidence" value="ECO:0007669"/>
    <property type="project" value="UniProtKB-SubCell"/>
</dbReference>
<dbReference type="InterPro" id="IPR050622">
    <property type="entry name" value="CPA3_antiporter_subunitB"/>
</dbReference>
<evidence type="ECO:0000256" key="2">
    <source>
        <dbReference type="ARBA" id="ARBA00009425"/>
    </source>
</evidence>
<feature type="domain" description="Na+/H+ antiporter MnhB subunit-related protein" evidence="8">
    <location>
        <begin position="5"/>
        <end position="128"/>
    </location>
</feature>
<accession>A0A517YUA7</accession>
<reference evidence="9 10" key="1">
    <citation type="submission" date="2019-02" db="EMBL/GenBank/DDBJ databases">
        <title>Deep-cultivation of Planctomycetes and their phenomic and genomic characterization uncovers novel biology.</title>
        <authorList>
            <person name="Wiegand S."/>
            <person name="Jogler M."/>
            <person name="Boedeker C."/>
            <person name="Pinto D."/>
            <person name="Vollmers J."/>
            <person name="Rivas-Marin E."/>
            <person name="Kohn T."/>
            <person name="Peeters S.H."/>
            <person name="Heuer A."/>
            <person name="Rast P."/>
            <person name="Oberbeckmann S."/>
            <person name="Bunk B."/>
            <person name="Jeske O."/>
            <person name="Meyerdierks A."/>
            <person name="Storesund J.E."/>
            <person name="Kallscheuer N."/>
            <person name="Luecker S."/>
            <person name="Lage O.M."/>
            <person name="Pohl T."/>
            <person name="Merkel B.J."/>
            <person name="Hornburger P."/>
            <person name="Mueller R.-W."/>
            <person name="Bruemmer F."/>
            <person name="Labrenz M."/>
            <person name="Spormann A.M."/>
            <person name="Op den Camp H."/>
            <person name="Overmann J."/>
            <person name="Amann R."/>
            <person name="Jetten M.S.M."/>
            <person name="Mascher T."/>
            <person name="Medema M.H."/>
            <person name="Devos D.P."/>
            <person name="Kaster A.-K."/>
            <person name="Ovreas L."/>
            <person name="Rohde M."/>
            <person name="Galperin M.Y."/>
            <person name="Jogler C."/>
        </authorList>
    </citation>
    <scope>NUCLEOTIDE SEQUENCE [LARGE SCALE GENOMIC DNA]</scope>
    <source>
        <strain evidence="9 10">KS4</strain>
    </source>
</reference>
<keyword evidence="5 7" id="KW-1133">Transmembrane helix</keyword>
<name>A0A517YUA7_9BACT</name>
<evidence type="ECO:0000313" key="10">
    <source>
        <dbReference type="Proteomes" id="UP000317369"/>
    </source>
</evidence>
<keyword evidence="6 7" id="KW-0472">Membrane</keyword>
<dbReference type="AlphaFoldDB" id="A0A517YUA7"/>
<feature type="transmembrane region" description="Helical" evidence="7">
    <location>
        <begin position="9"/>
        <end position="26"/>
    </location>
</feature>
<dbReference type="EMBL" id="CP036425">
    <property type="protein sequence ID" value="QDU33796.1"/>
    <property type="molecule type" value="Genomic_DNA"/>
</dbReference>
<comment type="subcellular location">
    <subcellularLocation>
        <location evidence="1">Cell membrane</location>
        <topology evidence="1">Multi-pass membrane protein</topology>
    </subcellularLocation>
</comment>
<sequence>MTSLILKTAMRLIVPLAMLFAAYMALKGHNEPGGGFIGGLIASVSLALYRMTYGVDSFDKLFPIHPRILVFVGLTCAVLTAIFPLLLGRPLLTSYEHYLNLGFGQSVHFVTAAIFDIGVLLVVVGVSVGMIDRLSREVEKS</sequence>
<dbReference type="PANTHER" id="PTHR33932">
    <property type="entry name" value="NA(+)/H(+) ANTIPORTER SUBUNIT B"/>
    <property type="match status" value="1"/>
</dbReference>
<feature type="transmembrane region" description="Helical" evidence="7">
    <location>
        <begin position="107"/>
        <end position="131"/>
    </location>
</feature>
<keyword evidence="4 7" id="KW-0812">Transmembrane</keyword>
<dbReference type="Pfam" id="PF04039">
    <property type="entry name" value="MnhB"/>
    <property type="match status" value="1"/>
</dbReference>
<evidence type="ECO:0000256" key="7">
    <source>
        <dbReference type="SAM" id="Phobius"/>
    </source>
</evidence>
<dbReference type="OrthoDB" id="9798859at2"/>
<evidence type="ECO:0000313" key="9">
    <source>
        <dbReference type="EMBL" id="QDU33796.1"/>
    </source>
</evidence>
<evidence type="ECO:0000256" key="3">
    <source>
        <dbReference type="ARBA" id="ARBA00022475"/>
    </source>
</evidence>
<gene>
    <name evidence="9" type="primary">mrpB</name>
    <name evidence="9" type="ORF">KS4_18540</name>
</gene>
<feature type="transmembrane region" description="Helical" evidence="7">
    <location>
        <begin position="69"/>
        <end position="87"/>
    </location>
</feature>
<keyword evidence="3" id="KW-1003">Cell membrane</keyword>
<dbReference type="KEGG" id="pcor:KS4_18540"/>
<comment type="similarity">
    <text evidence="2">Belongs to the CPA3 antiporters (TC 2.A.63) subunit B family.</text>
</comment>
<dbReference type="Proteomes" id="UP000317369">
    <property type="component" value="Chromosome"/>
</dbReference>
<evidence type="ECO:0000256" key="5">
    <source>
        <dbReference type="ARBA" id="ARBA00022989"/>
    </source>
</evidence>
<feature type="transmembrane region" description="Helical" evidence="7">
    <location>
        <begin position="32"/>
        <end position="49"/>
    </location>
</feature>
<protein>
    <submittedName>
        <fullName evidence="9">Na(+)/H(+) antiporter subunit B</fullName>
    </submittedName>
</protein>
<evidence type="ECO:0000259" key="8">
    <source>
        <dbReference type="Pfam" id="PF04039"/>
    </source>
</evidence>
<evidence type="ECO:0000256" key="4">
    <source>
        <dbReference type="ARBA" id="ARBA00022692"/>
    </source>
</evidence>
<evidence type="ECO:0000256" key="6">
    <source>
        <dbReference type="ARBA" id="ARBA00023136"/>
    </source>
</evidence>
<organism evidence="9 10">
    <name type="scientific">Poriferisphaera corsica</name>
    <dbReference type="NCBI Taxonomy" id="2528020"/>
    <lineage>
        <taxon>Bacteria</taxon>
        <taxon>Pseudomonadati</taxon>
        <taxon>Planctomycetota</taxon>
        <taxon>Phycisphaerae</taxon>
        <taxon>Phycisphaerales</taxon>
        <taxon>Phycisphaeraceae</taxon>
        <taxon>Poriferisphaera</taxon>
    </lineage>
</organism>
<dbReference type="PANTHER" id="PTHR33932:SF4">
    <property type="entry name" value="NA(+)_H(+) ANTIPORTER SUBUNIT B"/>
    <property type="match status" value="1"/>
</dbReference>